<dbReference type="Gene3D" id="3.40.1230.10">
    <property type="entry name" value="MTH938-like"/>
    <property type="match status" value="1"/>
</dbReference>
<sequence length="128" mass="13741">MARGIEIREAHFPGRAPIDTYGNGGFRFADMSHRGSLLCLPSGIHGWDVTSPQEMAVETFERVLAEADGIEVLLVGTGLDLSLLPRPLKEALKERGIVADPMNTGAAVRTYNILLEESRAVAAALIAV</sequence>
<dbReference type="KEGG" id="mmed:Mame_02538"/>
<dbReference type="Proteomes" id="UP000191135">
    <property type="component" value="Chromosome"/>
</dbReference>
<dbReference type="InterPro" id="IPR036748">
    <property type="entry name" value="MTH938-like_sf"/>
</dbReference>
<dbReference type="OrthoDB" id="7351393at2"/>
<dbReference type="CDD" id="cd00248">
    <property type="entry name" value="Mth938-like"/>
    <property type="match status" value="1"/>
</dbReference>
<dbReference type="STRING" id="1122214.Mame_02538"/>
<dbReference type="PANTHER" id="PTHR21192">
    <property type="entry name" value="NUCLEAR PROTEIN E3-3"/>
    <property type="match status" value="1"/>
</dbReference>
<evidence type="ECO:0000313" key="1">
    <source>
        <dbReference type="EMBL" id="AQZ51865.1"/>
    </source>
</evidence>
<dbReference type="Pfam" id="PF04430">
    <property type="entry name" value="DUF498"/>
    <property type="match status" value="1"/>
</dbReference>
<protein>
    <submittedName>
        <fullName evidence="1">Uncharacterized protein</fullName>
    </submittedName>
</protein>
<dbReference type="SUPFAM" id="SSF64076">
    <property type="entry name" value="MTH938-like"/>
    <property type="match status" value="1"/>
</dbReference>
<dbReference type="PANTHER" id="PTHR21192:SF2">
    <property type="entry name" value="NADH DEHYDROGENASE [UBIQUINONE] 1 ALPHA SUBCOMPLEX ASSEMBLY FACTOR 3"/>
    <property type="match status" value="1"/>
</dbReference>
<dbReference type="InterPro" id="IPR007523">
    <property type="entry name" value="NDUFAF3/AAMDC"/>
</dbReference>
<evidence type="ECO:0000313" key="2">
    <source>
        <dbReference type="Proteomes" id="UP000191135"/>
    </source>
</evidence>
<proteinExistence type="predicted"/>
<dbReference type="AlphaFoldDB" id="A0A1U9Z2E1"/>
<dbReference type="eggNOG" id="COG3737">
    <property type="taxonomic scope" value="Bacteria"/>
</dbReference>
<gene>
    <name evidence="1" type="ORF">Mame_02538</name>
</gene>
<organism evidence="1 2">
    <name type="scientific">Martelella mediterranea DSM 17316</name>
    <dbReference type="NCBI Taxonomy" id="1122214"/>
    <lineage>
        <taxon>Bacteria</taxon>
        <taxon>Pseudomonadati</taxon>
        <taxon>Pseudomonadota</taxon>
        <taxon>Alphaproteobacteria</taxon>
        <taxon>Hyphomicrobiales</taxon>
        <taxon>Aurantimonadaceae</taxon>
        <taxon>Martelella</taxon>
    </lineage>
</organism>
<keyword evidence="2" id="KW-1185">Reference proteome</keyword>
<reference evidence="1 2" key="1">
    <citation type="submission" date="2017-03" db="EMBL/GenBank/DDBJ databases">
        <title>Foreign affairs: Plasmid Transfer between Roseobacters and Rhizobia.</title>
        <authorList>
            <person name="Bartling P."/>
            <person name="Bunk B."/>
            <person name="Overmann J."/>
            <person name="Brinkmann H."/>
            <person name="Petersen J."/>
        </authorList>
    </citation>
    <scope>NUCLEOTIDE SEQUENCE [LARGE SCALE GENOMIC DNA]</scope>
    <source>
        <strain evidence="1 2">MACL11</strain>
    </source>
</reference>
<name>A0A1U9Z2E1_9HYPH</name>
<dbReference type="RefSeq" id="WP_018066955.1">
    <property type="nucleotide sequence ID" value="NZ_AQWH01000030.1"/>
</dbReference>
<accession>A0A1U9Z2E1</accession>
<dbReference type="EMBL" id="CP020330">
    <property type="protein sequence ID" value="AQZ51865.1"/>
    <property type="molecule type" value="Genomic_DNA"/>
</dbReference>